<dbReference type="EMBL" id="FOKY01000001">
    <property type="protein sequence ID" value="SFB69220.1"/>
    <property type="molecule type" value="Genomic_DNA"/>
</dbReference>
<dbReference type="RefSeq" id="WP_092317496.1">
    <property type="nucleotide sequence ID" value="NZ_FOKY01000001.1"/>
</dbReference>
<gene>
    <name evidence="1" type="ORF">SAMN02745150_00253</name>
</gene>
<dbReference type="Proteomes" id="UP000240042">
    <property type="component" value="Unassembled WGS sequence"/>
</dbReference>
<organism evidence="1 2">
    <name type="scientific">Brevinema andersonii</name>
    <dbReference type="NCBI Taxonomy" id="34097"/>
    <lineage>
        <taxon>Bacteria</taxon>
        <taxon>Pseudomonadati</taxon>
        <taxon>Spirochaetota</taxon>
        <taxon>Spirochaetia</taxon>
        <taxon>Brevinematales</taxon>
        <taxon>Brevinemataceae</taxon>
        <taxon>Brevinema</taxon>
    </lineage>
</organism>
<evidence type="ECO:0000313" key="1">
    <source>
        <dbReference type="EMBL" id="SFB69220.1"/>
    </source>
</evidence>
<name>A0A1I1D8S8_BREAD</name>
<evidence type="ECO:0008006" key="3">
    <source>
        <dbReference type="Google" id="ProtNLM"/>
    </source>
</evidence>
<dbReference type="OrthoDB" id="358587at2"/>
<evidence type="ECO:0000313" key="2">
    <source>
        <dbReference type="Proteomes" id="UP000240042"/>
    </source>
</evidence>
<protein>
    <recommendedName>
        <fullName evidence="3">PilZ domain-containing protein</fullName>
    </recommendedName>
</protein>
<sequence length="343" mass="39436">MLYLIIMVAMVLAVSIGVVVYLRAEGISFWPSDSKARFLTKDETIEFLASKAKLTPEEKEALDYLFLIGGSKRLHAALDGAEVGRKWLVSTRKALFQDKSLSLEKKEQLEYNLYEILRKITNTRNILHPKLLFLKDISVGQAVEIKIANGPKIQADFVEGSSTLTFALTEDFYRILEKNASPKRKLTISFWRKFDAGYIFQAEIINYSHKKGTYMLWVKPITKLKRNKIRLYPRRPAEIPARFRQITLQPDPDTGALNEHFGATNLGLINDIGPKGGIIAAHALVLVDTQLDIEFPLYDLMIKVKATVRSVFHYENVYRLHIEFQELPQKSILYIYRYIYSDK</sequence>
<dbReference type="AlphaFoldDB" id="A0A1I1D8S8"/>
<reference evidence="2" key="1">
    <citation type="submission" date="2016-10" db="EMBL/GenBank/DDBJ databases">
        <authorList>
            <person name="Varghese N."/>
            <person name="Submissions S."/>
        </authorList>
    </citation>
    <scope>NUCLEOTIDE SEQUENCE [LARGE SCALE GENOMIC DNA]</scope>
    <source>
        <strain evidence="2">ATCC 43811</strain>
    </source>
</reference>
<keyword evidence="2" id="KW-1185">Reference proteome</keyword>
<accession>A0A1I1D8S8</accession>
<proteinExistence type="predicted"/>
<dbReference type="STRING" id="34097.SAMN02745150_00253"/>